<dbReference type="InterPro" id="IPR025392">
    <property type="entry name" value="DUF4124"/>
</dbReference>
<name>A0A502L4R2_9GAMM</name>
<feature type="region of interest" description="Disordered" evidence="1">
    <location>
        <begin position="131"/>
        <end position="151"/>
    </location>
</feature>
<dbReference type="AlphaFoldDB" id="A0A502L4R2"/>
<protein>
    <submittedName>
        <fullName evidence="3">DUF4124 domain-containing protein</fullName>
    </submittedName>
</protein>
<reference evidence="3 4" key="1">
    <citation type="submission" date="2019-01" db="EMBL/GenBank/DDBJ databases">
        <title>Litorilituus lipolytica sp. nov., isolated from intertidal sand of the Yellow Sea in China.</title>
        <authorList>
            <person name="Liu A."/>
        </authorList>
    </citation>
    <scope>NUCLEOTIDE SEQUENCE [LARGE SCALE GENOMIC DNA]</scope>
    <source>
        <strain evidence="3 4">RZ04</strain>
    </source>
</reference>
<comment type="caution">
    <text evidence="3">The sequence shown here is derived from an EMBL/GenBank/DDBJ whole genome shotgun (WGS) entry which is preliminary data.</text>
</comment>
<accession>A0A502L4R2</accession>
<evidence type="ECO:0000313" key="3">
    <source>
        <dbReference type="EMBL" id="TPH18174.1"/>
    </source>
</evidence>
<keyword evidence="4" id="KW-1185">Reference proteome</keyword>
<organism evidence="3 4">
    <name type="scientific">Litorilituus lipolyticus</name>
    <dbReference type="NCBI Taxonomy" id="2491017"/>
    <lineage>
        <taxon>Bacteria</taxon>
        <taxon>Pseudomonadati</taxon>
        <taxon>Pseudomonadota</taxon>
        <taxon>Gammaproteobacteria</taxon>
        <taxon>Alteromonadales</taxon>
        <taxon>Colwelliaceae</taxon>
        <taxon>Litorilituus</taxon>
    </lineage>
</organism>
<evidence type="ECO:0000256" key="1">
    <source>
        <dbReference type="SAM" id="MobiDB-lite"/>
    </source>
</evidence>
<proteinExistence type="predicted"/>
<feature type="compositionally biased region" description="Low complexity" evidence="1">
    <location>
        <begin position="85"/>
        <end position="96"/>
    </location>
</feature>
<dbReference type="EMBL" id="SAWY01000005">
    <property type="protein sequence ID" value="TPH18174.1"/>
    <property type="molecule type" value="Genomic_DNA"/>
</dbReference>
<dbReference type="Pfam" id="PF13511">
    <property type="entry name" value="DUF4124"/>
    <property type="match status" value="1"/>
</dbReference>
<dbReference type="RefSeq" id="WP_140601902.1">
    <property type="nucleotide sequence ID" value="NZ_SAWY01000005.1"/>
</dbReference>
<feature type="domain" description="DUF4124" evidence="2">
    <location>
        <begin position="37"/>
        <end position="66"/>
    </location>
</feature>
<dbReference type="OrthoDB" id="7068596at2"/>
<evidence type="ECO:0000313" key="4">
    <source>
        <dbReference type="Proteomes" id="UP000315303"/>
    </source>
</evidence>
<dbReference type="Proteomes" id="UP000315303">
    <property type="component" value="Unassembled WGS sequence"/>
</dbReference>
<evidence type="ECO:0000259" key="2">
    <source>
        <dbReference type="Pfam" id="PF13511"/>
    </source>
</evidence>
<feature type="region of interest" description="Disordered" evidence="1">
    <location>
        <begin position="80"/>
        <end position="102"/>
    </location>
</feature>
<feature type="compositionally biased region" description="Basic and acidic residues" evidence="1">
    <location>
        <begin position="135"/>
        <end position="151"/>
    </location>
</feature>
<gene>
    <name evidence="3" type="ORF">EPA86_03420</name>
</gene>
<sequence length="166" mass="18850">MNISIKDIPHSLKQASLALALSCFLLPITTINAKEIAIYRWVDKNNVVHFSQNLPKTDEYTELSTVSSFKALSKEERKLKKDAEQAAQAEQDLAQSEQKRDEANKELFEKNCKAAKLNIKMLSSFEDVLVSETSEDGKSTNRALTKEEKDEKLELSKKHVDLYCID</sequence>